<dbReference type="RefSeq" id="WP_051618279.1">
    <property type="nucleotide sequence ID" value="NZ_ARYK01000002.1"/>
</dbReference>
<dbReference type="InterPro" id="IPR037069">
    <property type="entry name" value="AcylCoA_DH/ox_N_sf"/>
</dbReference>
<dbReference type="InterPro" id="IPR009075">
    <property type="entry name" value="AcylCo_DH/oxidase_C"/>
</dbReference>
<evidence type="ECO:0000259" key="6">
    <source>
        <dbReference type="Pfam" id="PF00441"/>
    </source>
</evidence>
<evidence type="ECO:0000256" key="1">
    <source>
        <dbReference type="ARBA" id="ARBA00001974"/>
    </source>
</evidence>
<evidence type="ECO:0000256" key="5">
    <source>
        <dbReference type="ARBA" id="ARBA00023002"/>
    </source>
</evidence>
<gene>
    <name evidence="8" type="ORF">HJO_05155</name>
</gene>
<sequence>MIDLQPSDEQQQIIDSVSSYLADNAPIERLTAPGEVVVSQDGAMRHALAGLGVFGIGVAEEFGGVGYGIAEEALVAREFGRVLLSPSLLMGMVAPHVALTSGNLSLAGDIMSGETAVGAGACITAAAESLHGDWHLIDSRDAALMLLCRGDRIGLFAANDLTVRRDVLSMDWTLDLERAEFAEGCVGVDSASLCRRVNLLVAAYMVGAAEAATQMSVDYACVRHQFNQPIGSFQAVKHRCADMLAASVSAWSQTAFAVLAHADQAADAAYQAHAACMTSKNALFNNGAANIQNHGGIGFTGEHTPHLFVKRGHFMDRIGDTDLTHRLALLEKFPSGSHSVVNF</sequence>
<accession>A0A059FRS5</accession>
<dbReference type="PANTHER" id="PTHR43884">
    <property type="entry name" value="ACYL-COA DEHYDROGENASE"/>
    <property type="match status" value="1"/>
</dbReference>
<name>A0A059FRS5_9PROT</name>
<dbReference type="GO" id="GO:0003995">
    <property type="term" value="F:acyl-CoA dehydrogenase activity"/>
    <property type="evidence" value="ECO:0007669"/>
    <property type="project" value="TreeGrafter"/>
</dbReference>
<feature type="domain" description="Acyl-CoA dehydrogenase/oxidase N-terminal" evidence="7">
    <location>
        <begin position="7"/>
        <end position="92"/>
    </location>
</feature>
<dbReference type="SUPFAM" id="SSF47203">
    <property type="entry name" value="Acyl-CoA dehydrogenase C-terminal domain-like"/>
    <property type="match status" value="1"/>
</dbReference>
<dbReference type="PANTHER" id="PTHR43884:SF20">
    <property type="entry name" value="ACYL-COA DEHYDROGENASE FADE28"/>
    <property type="match status" value="1"/>
</dbReference>
<dbReference type="STRING" id="1280950.HJO_05155"/>
<protein>
    <submittedName>
        <fullName evidence="8">Acyl-CoA dehydrogenase</fullName>
    </submittedName>
</protein>
<keyword evidence="9" id="KW-1185">Reference proteome</keyword>
<evidence type="ECO:0000256" key="3">
    <source>
        <dbReference type="ARBA" id="ARBA00022630"/>
    </source>
</evidence>
<keyword evidence="4" id="KW-0274">FAD</keyword>
<dbReference type="GO" id="GO:0050660">
    <property type="term" value="F:flavin adenine dinucleotide binding"/>
    <property type="evidence" value="ECO:0007669"/>
    <property type="project" value="InterPro"/>
</dbReference>
<dbReference type="Pfam" id="PF02771">
    <property type="entry name" value="Acyl-CoA_dh_N"/>
    <property type="match status" value="1"/>
</dbReference>
<proteinExistence type="inferred from homology"/>
<dbReference type="SUPFAM" id="SSF56645">
    <property type="entry name" value="Acyl-CoA dehydrogenase NM domain-like"/>
    <property type="match status" value="1"/>
</dbReference>
<dbReference type="InterPro" id="IPR013786">
    <property type="entry name" value="AcylCoA_DH/ox_N"/>
</dbReference>
<dbReference type="OrthoDB" id="7328575at2"/>
<organism evidence="8 9">
    <name type="scientific">Hyphomonas johnsonii MHS-2</name>
    <dbReference type="NCBI Taxonomy" id="1280950"/>
    <lineage>
        <taxon>Bacteria</taxon>
        <taxon>Pseudomonadati</taxon>
        <taxon>Pseudomonadota</taxon>
        <taxon>Alphaproteobacteria</taxon>
        <taxon>Hyphomonadales</taxon>
        <taxon>Hyphomonadaceae</taxon>
        <taxon>Hyphomonas</taxon>
    </lineage>
</organism>
<comment type="cofactor">
    <cofactor evidence="1">
        <name>FAD</name>
        <dbReference type="ChEBI" id="CHEBI:57692"/>
    </cofactor>
</comment>
<reference evidence="8 9" key="1">
    <citation type="journal article" date="2014" name="Antonie Van Leeuwenhoek">
        <title>Hyphomonas beringensis sp. nov. and Hyphomonas chukchiensis sp. nov., isolated from surface seawater of the Bering Sea and Chukchi Sea.</title>
        <authorList>
            <person name="Li C."/>
            <person name="Lai Q."/>
            <person name="Li G."/>
            <person name="Dong C."/>
            <person name="Wang J."/>
            <person name="Liao Y."/>
            <person name="Shao Z."/>
        </authorList>
    </citation>
    <scope>NUCLEOTIDE SEQUENCE [LARGE SCALE GENOMIC DNA]</scope>
    <source>
        <strain evidence="8 9">MHS-2</strain>
    </source>
</reference>
<evidence type="ECO:0000313" key="9">
    <source>
        <dbReference type="Proteomes" id="UP000025171"/>
    </source>
</evidence>
<evidence type="ECO:0000313" key="8">
    <source>
        <dbReference type="EMBL" id="KCZ93216.1"/>
    </source>
</evidence>
<keyword evidence="3" id="KW-0285">Flavoprotein</keyword>
<evidence type="ECO:0000256" key="4">
    <source>
        <dbReference type="ARBA" id="ARBA00022827"/>
    </source>
</evidence>
<feature type="domain" description="Acyl-CoA dehydrogenase/oxidase C-terminal" evidence="6">
    <location>
        <begin position="199"/>
        <end position="307"/>
    </location>
</feature>
<comment type="caution">
    <text evidence="8">The sequence shown here is derived from an EMBL/GenBank/DDBJ whole genome shotgun (WGS) entry which is preliminary data.</text>
</comment>
<evidence type="ECO:0000259" key="7">
    <source>
        <dbReference type="Pfam" id="PF02771"/>
    </source>
</evidence>
<keyword evidence="5" id="KW-0560">Oxidoreductase</keyword>
<comment type="similarity">
    <text evidence="2">Belongs to the acyl-CoA dehydrogenase family.</text>
</comment>
<dbReference type="AlphaFoldDB" id="A0A059FRS5"/>
<evidence type="ECO:0000256" key="2">
    <source>
        <dbReference type="ARBA" id="ARBA00009347"/>
    </source>
</evidence>
<dbReference type="Gene3D" id="1.10.540.10">
    <property type="entry name" value="Acyl-CoA dehydrogenase/oxidase, N-terminal domain"/>
    <property type="match status" value="1"/>
</dbReference>
<dbReference type="EMBL" id="ARYK01000002">
    <property type="protein sequence ID" value="KCZ93216.1"/>
    <property type="molecule type" value="Genomic_DNA"/>
</dbReference>
<dbReference type="InterPro" id="IPR036250">
    <property type="entry name" value="AcylCo_DH-like_C"/>
</dbReference>
<dbReference type="InterPro" id="IPR009100">
    <property type="entry name" value="AcylCoA_DH/oxidase_NM_dom_sf"/>
</dbReference>
<dbReference type="eggNOG" id="COG1960">
    <property type="taxonomic scope" value="Bacteria"/>
</dbReference>
<dbReference type="Proteomes" id="UP000025171">
    <property type="component" value="Unassembled WGS sequence"/>
</dbReference>
<dbReference type="Pfam" id="PF00441">
    <property type="entry name" value="Acyl-CoA_dh_1"/>
    <property type="match status" value="1"/>
</dbReference>
<dbReference type="PATRIC" id="fig|1280950.3.peg.1038"/>
<dbReference type="Gene3D" id="1.20.140.10">
    <property type="entry name" value="Butyryl-CoA Dehydrogenase, subunit A, domain 3"/>
    <property type="match status" value="1"/>
</dbReference>